<dbReference type="Proteomes" id="UP000054823">
    <property type="component" value="Unassembled WGS sequence"/>
</dbReference>
<sequence length="140" mass="15471">MSVSFRILKSLGLVYVRYEGEARTADTLSAFGTYATHPDFRPGQKQFVDLSALTGWDDDYLSLMKAQAKKAEAFTGNNAQTLIVYYAPNPIGQKLAQLAMHSWEPFPAVVPIIQDNESQALSILGLPFENLQAMLTRAAE</sequence>
<evidence type="ECO:0000313" key="1">
    <source>
        <dbReference type="EMBL" id="CUH53497.1"/>
    </source>
</evidence>
<name>A0A0P1ESG9_9RHOB</name>
<dbReference type="OrthoDB" id="7877306at2"/>
<keyword evidence="2" id="KW-1185">Reference proteome</keyword>
<evidence type="ECO:0000313" key="2">
    <source>
        <dbReference type="Proteomes" id="UP000054823"/>
    </source>
</evidence>
<organism evidence="1 2">
    <name type="scientific">Shimia marina</name>
    <dbReference type="NCBI Taxonomy" id="321267"/>
    <lineage>
        <taxon>Bacteria</taxon>
        <taxon>Pseudomonadati</taxon>
        <taxon>Pseudomonadota</taxon>
        <taxon>Alphaproteobacteria</taxon>
        <taxon>Rhodobacterales</taxon>
        <taxon>Roseobacteraceae</taxon>
    </lineage>
</organism>
<gene>
    <name evidence="1" type="ORF">SHM7688_02951</name>
</gene>
<reference evidence="1 2" key="1">
    <citation type="submission" date="2015-09" db="EMBL/GenBank/DDBJ databases">
        <authorList>
            <consortium name="Swine Surveillance"/>
        </authorList>
    </citation>
    <scope>NUCLEOTIDE SEQUENCE [LARGE SCALE GENOMIC DNA]</scope>
    <source>
        <strain evidence="1 2">CECT 7688</strain>
    </source>
</reference>
<proteinExistence type="predicted"/>
<protein>
    <submittedName>
        <fullName evidence="1">Uncharacterized protein</fullName>
    </submittedName>
</protein>
<dbReference type="STRING" id="321267.SHM7688_02951"/>
<dbReference type="AlphaFoldDB" id="A0A0P1ESG9"/>
<dbReference type="EMBL" id="CYPW01000027">
    <property type="protein sequence ID" value="CUH53497.1"/>
    <property type="molecule type" value="Genomic_DNA"/>
</dbReference>
<dbReference type="RefSeq" id="WP_058240649.1">
    <property type="nucleotide sequence ID" value="NZ_CYPW01000027.1"/>
</dbReference>
<accession>A0A0P1ESG9</accession>